<evidence type="ECO:0000313" key="4">
    <source>
        <dbReference type="Proteomes" id="UP001375743"/>
    </source>
</evidence>
<name>A0ABU8XMH6_9PROT</name>
<evidence type="ECO:0000313" key="3">
    <source>
        <dbReference type="EMBL" id="MEK0082373.1"/>
    </source>
</evidence>
<dbReference type="SUPFAM" id="SSF48208">
    <property type="entry name" value="Six-hairpin glycosidases"/>
    <property type="match status" value="1"/>
</dbReference>
<dbReference type="InterPro" id="IPR012341">
    <property type="entry name" value="6hp_glycosidase-like_sf"/>
</dbReference>
<keyword evidence="4" id="KW-1185">Reference proteome</keyword>
<sequence length="727" mass="78940">MDLKDGTGGPATPPHYIASAKSLPERRLRTLKHADAFAILDPFGDIPGDEGAPEGLYVKDTRVLSCWRLEVAGARPLLLGSAVRNDNAFLSCDLTNPDLVANGEVVVPRDNLHLRRIGLLEEGGYAERLVIENHGMGPVELELDYRFAADFADMFEVRGESRPKRGRLLPPRVEGEEVVLAYDGLDEIRRTVRLRFDPKPHELTPDRARFFIRLGAGESAAFHASIGVAIGGDVAGRSPPAFLPALRGSQLTAIRHLALLPQLSASSQDFSVLLRRSRADLAMLVTPTPQGPYPYAGIPWFSTVFGRDGLLTALSCLWLAPGIAEGVLRFLAVHQATDYDAFADAEPGKILHEMRNGEMANLGEVPFGRYYGSIDSTPLFVLLAGAHLERTGDVAFARELWPAIEAALGWIGKDGDRDGDGFVEYGRRAESGLVNQGWKDSQDGVSHADGSLPEGPIALVEVQAYVYGAYRAAAAIARALGETARAGELEAAAKRLRERFEAAFWLEDRGTYALALDGRKRPCAVRSSNAGHALLTGIAAPERAARVAATLMDKDGFSGWGVRTLAAGEARYNPISYHNGSIWPHDNAIIAMGLARYGHKDAVLRILSGIAEAAGHLERHRLPELFCGFGRRSRSGPVRYPVACEPQAWAAAAPYGLLQACLGISFAVDAREIRFDRPELPPWLDQLVVRDLPFCGSKLDLAVQRVGESVIVRVLRRDGDARVVVTK</sequence>
<dbReference type="Pfam" id="PF22422">
    <property type="entry name" value="MGH1-like_GH"/>
    <property type="match status" value="1"/>
</dbReference>
<feature type="domain" description="Putative glycogen debranching enzyme N-terminal" evidence="1">
    <location>
        <begin position="31"/>
        <end position="222"/>
    </location>
</feature>
<evidence type="ECO:0000259" key="1">
    <source>
        <dbReference type="Pfam" id="PF14742"/>
    </source>
</evidence>
<comment type="caution">
    <text evidence="3">The sequence shown here is derived from an EMBL/GenBank/DDBJ whole genome shotgun (WGS) entry which is preliminary data.</text>
</comment>
<dbReference type="RefSeq" id="WP_418158225.1">
    <property type="nucleotide sequence ID" value="NZ_JBBLZC010000003.1"/>
</dbReference>
<dbReference type="Pfam" id="PF14742">
    <property type="entry name" value="GDE_N_bis"/>
    <property type="match status" value="1"/>
</dbReference>
<reference evidence="3 4" key="1">
    <citation type="submission" date="2024-01" db="EMBL/GenBank/DDBJ databases">
        <title>Multi-omics insights into the function and evolution of sodium benzoate biodegradation pathways in Benzoatithermus flavus gen. nov., sp. nov. from hot spring.</title>
        <authorList>
            <person name="Hu C.-J."/>
            <person name="Li W.-J."/>
        </authorList>
    </citation>
    <scope>NUCLEOTIDE SEQUENCE [LARGE SCALE GENOMIC DNA]</scope>
    <source>
        <strain evidence="3 4">SYSU G07066</strain>
    </source>
</reference>
<dbReference type="InterPro" id="IPR008928">
    <property type="entry name" value="6-hairpin_glycosidase_sf"/>
</dbReference>
<organism evidence="3 4">
    <name type="scientific">Benzoatithermus flavus</name>
    <dbReference type="NCBI Taxonomy" id="3108223"/>
    <lineage>
        <taxon>Bacteria</taxon>
        <taxon>Pseudomonadati</taxon>
        <taxon>Pseudomonadota</taxon>
        <taxon>Alphaproteobacteria</taxon>
        <taxon>Geminicoccales</taxon>
        <taxon>Geminicoccaceae</taxon>
        <taxon>Benzoatithermus</taxon>
    </lineage>
</organism>
<dbReference type="EMBL" id="JBBLZC010000003">
    <property type="protein sequence ID" value="MEK0082373.1"/>
    <property type="molecule type" value="Genomic_DNA"/>
</dbReference>
<gene>
    <name evidence="3" type="ORF">U1T56_04375</name>
</gene>
<dbReference type="Gene3D" id="1.50.10.10">
    <property type="match status" value="1"/>
</dbReference>
<dbReference type="InterPro" id="IPR032856">
    <property type="entry name" value="GDE_N_bis"/>
</dbReference>
<feature type="domain" description="Mannosylglycerate hydrolase MGH1-like glycoside hydrolase" evidence="2">
    <location>
        <begin position="369"/>
        <end position="622"/>
    </location>
</feature>
<protein>
    <submittedName>
        <fullName evidence="3">Amylo-alpha-1,6-glucosidase</fullName>
    </submittedName>
</protein>
<proteinExistence type="predicted"/>
<dbReference type="Proteomes" id="UP001375743">
    <property type="component" value="Unassembled WGS sequence"/>
</dbReference>
<evidence type="ECO:0000259" key="2">
    <source>
        <dbReference type="Pfam" id="PF22422"/>
    </source>
</evidence>
<accession>A0ABU8XMH6</accession>
<dbReference type="InterPro" id="IPR054491">
    <property type="entry name" value="MGH1-like_GH"/>
</dbReference>